<gene>
    <name evidence="1" type="ORF">MOD07_09395</name>
</gene>
<dbReference type="InterPro" id="IPR020278">
    <property type="entry name" value="YqaH-like"/>
</dbReference>
<organism evidence="1 2">
    <name type="scientific">Bacillus mojavensis</name>
    <dbReference type="NCBI Taxonomy" id="72360"/>
    <lineage>
        <taxon>Bacteria</taxon>
        <taxon>Bacillati</taxon>
        <taxon>Bacillota</taxon>
        <taxon>Bacilli</taxon>
        <taxon>Bacillales</taxon>
        <taxon>Bacillaceae</taxon>
        <taxon>Bacillus</taxon>
    </lineage>
</organism>
<dbReference type="EMBL" id="JALAQA010000005">
    <property type="protein sequence ID" value="MCY8509760.1"/>
    <property type="molecule type" value="Genomic_DNA"/>
</dbReference>
<accession>A0AAP3CR82</accession>
<comment type="caution">
    <text evidence="1">The sequence shown here is derived from an EMBL/GenBank/DDBJ whole genome shotgun (WGS) entry which is preliminary data.</text>
</comment>
<evidence type="ECO:0000313" key="2">
    <source>
        <dbReference type="Proteomes" id="UP001075387"/>
    </source>
</evidence>
<name>A0AAP3CR82_BACMO</name>
<dbReference type="Proteomes" id="UP001075387">
    <property type="component" value="Unassembled WGS sequence"/>
</dbReference>
<dbReference type="RefSeq" id="WP_268446134.1">
    <property type="nucleotide sequence ID" value="NZ_JALAQA010000005.1"/>
</dbReference>
<protein>
    <submittedName>
        <fullName evidence="1">Uncharacterized protein</fullName>
    </submittedName>
</protein>
<proteinExistence type="predicted"/>
<evidence type="ECO:0000313" key="1">
    <source>
        <dbReference type="EMBL" id="MCY8509760.1"/>
    </source>
</evidence>
<sequence length="91" mass="10550">MKLNQFLKSDKEKAKRKLGSAQFMLNELLPDEVENNNFDECIDLCLSAAEMFKDIKRMHHPEQVVQLHEIATQFLSKGLDVSIVKRPVYES</sequence>
<dbReference type="Pfam" id="PF17448">
    <property type="entry name" value="YqaH"/>
    <property type="match status" value="1"/>
</dbReference>
<dbReference type="AlphaFoldDB" id="A0AAP3CR82"/>
<reference evidence="1" key="1">
    <citation type="submission" date="2022-02" db="EMBL/GenBank/DDBJ databases">
        <title>Crop Bioprotection Bacillus Genome Sequencing.</title>
        <authorList>
            <person name="Dunlap C."/>
        </authorList>
    </citation>
    <scope>NUCLEOTIDE SEQUENCE</scope>
    <source>
        <strain evidence="1">CK3O2B-54A</strain>
    </source>
</reference>